<feature type="compositionally biased region" description="Basic residues" evidence="1">
    <location>
        <begin position="841"/>
        <end position="860"/>
    </location>
</feature>
<feature type="compositionally biased region" description="Polar residues" evidence="1">
    <location>
        <begin position="621"/>
        <end position="638"/>
    </location>
</feature>
<dbReference type="Proteomes" id="UP000018144">
    <property type="component" value="Unassembled WGS sequence"/>
</dbReference>
<feature type="region of interest" description="Disordered" evidence="1">
    <location>
        <begin position="762"/>
        <end position="789"/>
    </location>
</feature>
<gene>
    <name evidence="3" type="ORF">PCON_03820</name>
</gene>
<evidence type="ECO:0000313" key="4">
    <source>
        <dbReference type="Proteomes" id="UP000018144"/>
    </source>
</evidence>
<dbReference type="InterPro" id="IPR015915">
    <property type="entry name" value="Kelch-typ_b-propeller"/>
</dbReference>
<organism evidence="3 4">
    <name type="scientific">Pyronema omphalodes (strain CBS 100304)</name>
    <name type="common">Pyronema confluens</name>
    <dbReference type="NCBI Taxonomy" id="1076935"/>
    <lineage>
        <taxon>Eukaryota</taxon>
        <taxon>Fungi</taxon>
        <taxon>Dikarya</taxon>
        <taxon>Ascomycota</taxon>
        <taxon>Pezizomycotina</taxon>
        <taxon>Pezizomycetes</taxon>
        <taxon>Pezizales</taxon>
        <taxon>Pyronemataceae</taxon>
        <taxon>Pyronema</taxon>
    </lineage>
</organism>
<evidence type="ECO:0000313" key="3">
    <source>
        <dbReference type="EMBL" id="CCX04838.1"/>
    </source>
</evidence>
<sequence length="860" mass="92505">MRYKFGTLVICFLLELGDAIDVFEYASKSVYALDSPSSEIPKGTPLKPVASLPQGTTKNTVYAPTWINSELHLIGGEPGRELAVWHLTNETRKDADGKNRKWQPVKINASKDIKAVDHSAALYDAMNNATYIFSPDYFTTIQNGLVKQVKTKNHPDYPGRPTFTQFGRQAIILGSKDTAVVFNLDDKTWDKKTIKGFPARYGHTAVKAKTGNDIILLGGAYENGTLIDRSPTLLDTKNWSVRYYNNTDQHDGMVDHAALMNNFDMFVVHNGTVSVFDTQNGNWSTQPAHRTKSEYEEETEGGDVLVDKPMKNRKNLALGLGLGLGIPVVLAFIQKKEAIESTLESQPSNNGYPRLYDPEDAEDPEVALPAGFIPLREVAATQHNALEVISTEPSVGNVFALTVPTIVVHDENGISTDPFSDETATEQAKTVSPFSAENLATFAKMNGVDIRTKDKEMEADGSAGDIYTTATEGSSVKDDFSDSGDTITGPKAADTENASVAETVEEDPNYDPFQDPTNDHCNRRAESFNAPINEYFTYKVPINDEESLARFNRKLENPEAELKAYSERMDLSYKVPSINEEASLAHCNMALGTLGAELKAYSKRMAMIAAEAPIIEEATSTDETPSSSNNGTASSMQKRPSVVRHLSIRNLLANNETMGESSAAGAARGKAPIIEEATFTDTTPALDNGNGKENSTTIEDAITAAQTLVTIKGKGKAPETTTDSGSAPTKGTVDTINSFLLESSNETPAFLMAKRLSANNLKNDQPVGESSAAGAALGSSNPIEPLDVADVDGSNQAELSAAAFTCGDSADTPESSAAASVAGDSTTVEPVKNTGAGNKKNNSKKKKKGKGRGKGKGQKW</sequence>
<dbReference type="AlphaFoldDB" id="U4KU94"/>
<feature type="compositionally biased region" description="Polar residues" evidence="1">
    <location>
        <begin position="812"/>
        <end position="828"/>
    </location>
</feature>
<dbReference type="SUPFAM" id="SSF50965">
    <property type="entry name" value="Galactose oxidase, central domain"/>
    <property type="match status" value="1"/>
</dbReference>
<feature type="compositionally biased region" description="Low complexity" evidence="1">
    <location>
        <begin position="770"/>
        <end position="780"/>
    </location>
</feature>
<dbReference type="InterPro" id="IPR011043">
    <property type="entry name" value="Gal_Oxase/kelch_b-propeller"/>
</dbReference>
<name>U4KU94_PYROM</name>
<accession>U4KU94</accession>
<dbReference type="Gene3D" id="2.120.10.80">
    <property type="entry name" value="Kelch-type beta propeller"/>
    <property type="match status" value="1"/>
</dbReference>
<keyword evidence="2" id="KW-0732">Signal</keyword>
<protein>
    <submittedName>
        <fullName evidence="3">Uncharacterized protein</fullName>
    </submittedName>
</protein>
<keyword evidence="4" id="KW-1185">Reference proteome</keyword>
<feature type="chain" id="PRO_5004650838" evidence="2">
    <location>
        <begin position="20"/>
        <end position="860"/>
    </location>
</feature>
<reference evidence="3 4" key="1">
    <citation type="journal article" date="2013" name="PLoS Genet.">
        <title>The genome and development-dependent transcriptomes of Pyronema confluens: a window into fungal evolution.</title>
        <authorList>
            <person name="Traeger S."/>
            <person name="Altegoer F."/>
            <person name="Freitag M."/>
            <person name="Gabaldon T."/>
            <person name="Kempken F."/>
            <person name="Kumar A."/>
            <person name="Marcet-Houben M."/>
            <person name="Poggeler S."/>
            <person name="Stajich J.E."/>
            <person name="Nowrousian M."/>
        </authorList>
    </citation>
    <scope>NUCLEOTIDE SEQUENCE [LARGE SCALE GENOMIC DNA]</scope>
    <source>
        <strain evidence="4">CBS 100304</strain>
        <tissue evidence="3">Vegetative mycelium</tissue>
    </source>
</reference>
<evidence type="ECO:0000256" key="2">
    <source>
        <dbReference type="SAM" id="SignalP"/>
    </source>
</evidence>
<feature type="compositionally biased region" description="Polar residues" evidence="1">
    <location>
        <begin position="279"/>
        <end position="288"/>
    </location>
</feature>
<feature type="region of interest" description="Disordered" evidence="1">
    <location>
        <begin position="617"/>
        <end position="641"/>
    </location>
</feature>
<feature type="region of interest" description="Disordered" evidence="1">
    <location>
        <begin position="806"/>
        <end position="860"/>
    </location>
</feature>
<dbReference type="OrthoDB" id="5489444at2759"/>
<dbReference type="EMBL" id="HF935218">
    <property type="protein sequence ID" value="CCX04838.1"/>
    <property type="molecule type" value="Genomic_DNA"/>
</dbReference>
<feature type="signal peptide" evidence="2">
    <location>
        <begin position="1"/>
        <end position="19"/>
    </location>
</feature>
<feature type="region of interest" description="Disordered" evidence="1">
    <location>
        <begin position="279"/>
        <end position="301"/>
    </location>
</feature>
<feature type="region of interest" description="Disordered" evidence="1">
    <location>
        <begin position="458"/>
        <end position="498"/>
    </location>
</feature>
<proteinExistence type="predicted"/>
<evidence type="ECO:0000256" key="1">
    <source>
        <dbReference type="SAM" id="MobiDB-lite"/>
    </source>
</evidence>